<dbReference type="RefSeq" id="WP_345626662.1">
    <property type="nucleotide sequence ID" value="NZ_BAABJQ010000003.1"/>
</dbReference>
<reference evidence="8" key="1">
    <citation type="journal article" date="2019" name="Int. J. Syst. Evol. Microbiol.">
        <title>The Global Catalogue of Microorganisms (GCM) 10K type strain sequencing project: providing services to taxonomists for standard genome sequencing and annotation.</title>
        <authorList>
            <consortium name="The Broad Institute Genomics Platform"/>
            <consortium name="The Broad Institute Genome Sequencing Center for Infectious Disease"/>
            <person name="Wu L."/>
            <person name="Ma J."/>
        </authorList>
    </citation>
    <scope>NUCLEOTIDE SEQUENCE [LARGE SCALE GENOMIC DNA]</scope>
    <source>
        <strain evidence="8">JCM 18304</strain>
    </source>
</reference>
<feature type="region of interest" description="Disordered" evidence="5">
    <location>
        <begin position="1"/>
        <end position="40"/>
    </location>
</feature>
<gene>
    <name evidence="7" type="ORF">GCM10023322_10830</name>
</gene>
<accession>A0ABP9RL49</accession>
<dbReference type="Gene3D" id="1.10.357.10">
    <property type="entry name" value="Tetracycline Repressor, domain 2"/>
    <property type="match status" value="1"/>
</dbReference>
<name>A0ABP9RL49_9ACTN</name>
<dbReference type="SUPFAM" id="SSF46689">
    <property type="entry name" value="Homeodomain-like"/>
    <property type="match status" value="1"/>
</dbReference>
<evidence type="ECO:0000256" key="5">
    <source>
        <dbReference type="SAM" id="MobiDB-lite"/>
    </source>
</evidence>
<dbReference type="InterPro" id="IPR036271">
    <property type="entry name" value="Tet_transcr_reg_TetR-rel_C_sf"/>
</dbReference>
<dbReference type="SUPFAM" id="SSF48498">
    <property type="entry name" value="Tetracyclin repressor-like, C-terminal domain"/>
    <property type="match status" value="1"/>
</dbReference>
<evidence type="ECO:0000256" key="1">
    <source>
        <dbReference type="ARBA" id="ARBA00023015"/>
    </source>
</evidence>
<evidence type="ECO:0000259" key="6">
    <source>
        <dbReference type="PROSITE" id="PS50977"/>
    </source>
</evidence>
<dbReference type="PANTHER" id="PTHR30055:SF148">
    <property type="entry name" value="TETR-FAMILY TRANSCRIPTIONAL REGULATOR"/>
    <property type="match status" value="1"/>
</dbReference>
<proteinExistence type="predicted"/>
<dbReference type="InterPro" id="IPR011075">
    <property type="entry name" value="TetR_C"/>
</dbReference>
<dbReference type="Pfam" id="PF16859">
    <property type="entry name" value="TetR_C_11"/>
    <property type="match status" value="1"/>
</dbReference>
<feature type="DNA-binding region" description="H-T-H motif" evidence="4">
    <location>
        <begin position="62"/>
        <end position="81"/>
    </location>
</feature>
<evidence type="ECO:0000256" key="4">
    <source>
        <dbReference type="PROSITE-ProRule" id="PRU00335"/>
    </source>
</evidence>
<sequence>MTQGVTAGGVAVEPVAAEQSVPGAGDPDAPSHRHSRLGGEREQAILRATFELLREVGYECLRMDVVASRARASKATLYRHWPGKAQLAVDAIRMCKDGEATVPDTGSLRGDLVAWFGEMAEATAGQDGPLLAGLVMAMRTDEDLAAEMRALHSSKSPIARVICARAEERGELRPGYNVDLIEEIVPAQLFMHSFVLGEPLDARLVDHLVDDIVLPLLMR</sequence>
<dbReference type="InterPro" id="IPR050109">
    <property type="entry name" value="HTH-type_TetR-like_transc_reg"/>
</dbReference>
<comment type="caution">
    <text evidence="7">The sequence shown here is derived from an EMBL/GenBank/DDBJ whole genome shotgun (WGS) entry which is preliminary data.</text>
</comment>
<evidence type="ECO:0000313" key="8">
    <source>
        <dbReference type="Proteomes" id="UP001501570"/>
    </source>
</evidence>
<dbReference type="PRINTS" id="PR00455">
    <property type="entry name" value="HTHTETR"/>
</dbReference>
<evidence type="ECO:0000256" key="2">
    <source>
        <dbReference type="ARBA" id="ARBA00023125"/>
    </source>
</evidence>
<dbReference type="Gene3D" id="1.10.10.60">
    <property type="entry name" value="Homeodomain-like"/>
    <property type="match status" value="1"/>
</dbReference>
<dbReference type="InterPro" id="IPR009057">
    <property type="entry name" value="Homeodomain-like_sf"/>
</dbReference>
<dbReference type="Pfam" id="PF00440">
    <property type="entry name" value="TetR_N"/>
    <property type="match status" value="1"/>
</dbReference>
<keyword evidence="3" id="KW-0804">Transcription</keyword>
<dbReference type="InterPro" id="IPR001647">
    <property type="entry name" value="HTH_TetR"/>
</dbReference>
<organism evidence="7 8">
    <name type="scientific">Rugosimonospora acidiphila</name>
    <dbReference type="NCBI Taxonomy" id="556531"/>
    <lineage>
        <taxon>Bacteria</taxon>
        <taxon>Bacillati</taxon>
        <taxon>Actinomycetota</taxon>
        <taxon>Actinomycetes</taxon>
        <taxon>Micromonosporales</taxon>
        <taxon>Micromonosporaceae</taxon>
        <taxon>Rugosimonospora</taxon>
    </lineage>
</organism>
<protein>
    <submittedName>
        <fullName evidence="7">TetR/AcrR family transcriptional regulator</fullName>
    </submittedName>
</protein>
<feature type="compositionally biased region" description="Low complexity" evidence="5">
    <location>
        <begin position="1"/>
        <end position="17"/>
    </location>
</feature>
<keyword evidence="2 4" id="KW-0238">DNA-binding</keyword>
<dbReference type="EMBL" id="BAABJQ010000003">
    <property type="protein sequence ID" value="GAA5179847.1"/>
    <property type="molecule type" value="Genomic_DNA"/>
</dbReference>
<evidence type="ECO:0000256" key="3">
    <source>
        <dbReference type="ARBA" id="ARBA00023163"/>
    </source>
</evidence>
<evidence type="ECO:0000313" key="7">
    <source>
        <dbReference type="EMBL" id="GAA5179847.1"/>
    </source>
</evidence>
<keyword evidence="8" id="KW-1185">Reference proteome</keyword>
<dbReference type="PANTHER" id="PTHR30055">
    <property type="entry name" value="HTH-TYPE TRANSCRIPTIONAL REGULATOR RUTR"/>
    <property type="match status" value="1"/>
</dbReference>
<dbReference type="PROSITE" id="PS50977">
    <property type="entry name" value="HTH_TETR_2"/>
    <property type="match status" value="1"/>
</dbReference>
<dbReference type="Proteomes" id="UP001501570">
    <property type="component" value="Unassembled WGS sequence"/>
</dbReference>
<feature type="domain" description="HTH tetR-type" evidence="6">
    <location>
        <begin position="39"/>
        <end position="99"/>
    </location>
</feature>
<keyword evidence="1" id="KW-0805">Transcription regulation</keyword>